<proteinExistence type="inferred from homology"/>
<evidence type="ECO:0000256" key="3">
    <source>
        <dbReference type="ARBA" id="ARBA00022670"/>
    </source>
</evidence>
<evidence type="ECO:0000256" key="5">
    <source>
        <dbReference type="ARBA" id="ARBA00022801"/>
    </source>
</evidence>
<dbReference type="GO" id="GO:0004239">
    <property type="term" value="F:initiator methionyl aminopeptidase activity"/>
    <property type="evidence" value="ECO:0007669"/>
    <property type="project" value="UniProtKB-UniRule"/>
</dbReference>
<feature type="binding site" evidence="6">
    <location>
        <position position="177"/>
    </location>
    <ligand>
        <name>substrate</name>
    </ligand>
</feature>
<dbReference type="PANTHER" id="PTHR43330">
    <property type="entry name" value="METHIONINE AMINOPEPTIDASE"/>
    <property type="match status" value="1"/>
</dbReference>
<feature type="domain" description="Peptidase M24" evidence="8">
    <location>
        <begin position="12"/>
        <end position="241"/>
    </location>
</feature>
<evidence type="ECO:0000313" key="9">
    <source>
        <dbReference type="EMBL" id="SHI10813.1"/>
    </source>
</evidence>
<feature type="binding site" evidence="6">
    <location>
        <position position="107"/>
    </location>
    <ligand>
        <name>a divalent metal cation</name>
        <dbReference type="ChEBI" id="CHEBI:60240"/>
        <label>2</label>
        <note>catalytic</note>
    </ligand>
</feature>
<dbReference type="NCBIfam" id="TIGR00500">
    <property type="entry name" value="met_pdase_I"/>
    <property type="match status" value="1"/>
</dbReference>
<dbReference type="AlphaFoldDB" id="A0A1M5YH62"/>
<feature type="binding site" evidence="6">
    <location>
        <position position="234"/>
    </location>
    <ligand>
        <name>a divalent metal cation</name>
        <dbReference type="ChEBI" id="CHEBI:60240"/>
        <label>1</label>
    </ligand>
</feature>
<feature type="binding site" evidence="6">
    <location>
        <position position="107"/>
    </location>
    <ligand>
        <name>a divalent metal cation</name>
        <dbReference type="ChEBI" id="CHEBI:60240"/>
        <label>1</label>
    </ligand>
</feature>
<comment type="similarity">
    <text evidence="6">Belongs to the peptidase M24A family. Methionine aminopeptidase type 1 subfamily.</text>
</comment>
<dbReference type="GO" id="GO:0005829">
    <property type="term" value="C:cytosol"/>
    <property type="evidence" value="ECO:0007669"/>
    <property type="project" value="TreeGrafter"/>
</dbReference>
<comment type="function">
    <text evidence="1 6">Removes the N-terminal methionine from nascent proteins. The N-terminal methionine is often cleaved when the second residue in the primary sequence is small and uncharged (Met-Ala-, Cys, Gly, Pro, Ser, Thr, or Val). Requires deformylation of the N(alpha)-formylated initiator methionine before it can be hydrolyzed.</text>
</comment>
<dbReference type="GO" id="GO:0006508">
    <property type="term" value="P:proteolysis"/>
    <property type="evidence" value="ECO:0007669"/>
    <property type="project" value="UniProtKB-KW"/>
</dbReference>
<dbReference type="EMBL" id="FQXG01000007">
    <property type="protein sequence ID" value="SHI10813.1"/>
    <property type="molecule type" value="Genomic_DNA"/>
</dbReference>
<dbReference type="GO" id="GO:0070006">
    <property type="term" value="F:metalloaminopeptidase activity"/>
    <property type="evidence" value="ECO:0007669"/>
    <property type="project" value="UniProtKB-UniRule"/>
</dbReference>
<dbReference type="SUPFAM" id="SSF55920">
    <property type="entry name" value="Creatinase/aminopeptidase"/>
    <property type="match status" value="1"/>
</dbReference>
<dbReference type="Pfam" id="PF00557">
    <property type="entry name" value="Peptidase_M24"/>
    <property type="match status" value="1"/>
</dbReference>
<evidence type="ECO:0000313" key="10">
    <source>
        <dbReference type="Proteomes" id="UP000184268"/>
    </source>
</evidence>
<dbReference type="PROSITE" id="PS00680">
    <property type="entry name" value="MAP_1"/>
    <property type="match status" value="1"/>
</dbReference>
<comment type="subunit">
    <text evidence="6">Monomer.</text>
</comment>
<organism evidence="9 10">
    <name type="scientific">Ferrimonas marina</name>
    <dbReference type="NCBI Taxonomy" id="299255"/>
    <lineage>
        <taxon>Bacteria</taxon>
        <taxon>Pseudomonadati</taxon>
        <taxon>Pseudomonadota</taxon>
        <taxon>Gammaproteobacteria</taxon>
        <taxon>Alteromonadales</taxon>
        <taxon>Ferrimonadaceae</taxon>
        <taxon>Ferrimonas</taxon>
    </lineage>
</organism>
<evidence type="ECO:0000256" key="7">
    <source>
        <dbReference type="RuleBase" id="RU003653"/>
    </source>
</evidence>
<keyword evidence="10" id="KW-1185">Reference proteome</keyword>
<dbReference type="RefSeq" id="WP_067660604.1">
    <property type="nucleotide sequence ID" value="NZ_FQXG01000007.1"/>
</dbReference>
<dbReference type="InterPro" id="IPR001714">
    <property type="entry name" value="Pept_M24_MAP"/>
</dbReference>
<dbReference type="Proteomes" id="UP000184268">
    <property type="component" value="Unassembled WGS sequence"/>
</dbReference>
<comment type="catalytic activity">
    <reaction evidence="6 7">
        <text>Release of N-terminal amino acids, preferentially methionine, from peptides and arylamides.</text>
        <dbReference type="EC" id="3.4.11.18"/>
    </reaction>
</comment>
<sequence length="264" mass="29150">MSIVIKTPEEIEKMRIAGQLAAQVLEMIEPHVQKGISTEELNQICHDHITKIQGAIPAPLNYHGFPKSTCISINEVVCHGIPGHKKLKEGDIVNIDITVIKDGFHGDTSKMFIVGNTTPRNKKLVEITQKALYAAIHTVKPGACLSEIGDAIHPLADQNGFSVVRDFCGHGIGKEFHEEPQIVHYRNKAKLELKAGMCFTIEPMINAGDYRCKVSKKDGWTATTKDGQPSAQYEHTLLVTEDGCEVLTWRGEEEGQLPRIISHG</sequence>
<dbReference type="Gene3D" id="3.90.230.10">
    <property type="entry name" value="Creatinase/methionine aminopeptidase superfamily"/>
    <property type="match status" value="1"/>
</dbReference>
<feature type="binding site" evidence="6">
    <location>
        <position position="202"/>
    </location>
    <ligand>
        <name>a divalent metal cation</name>
        <dbReference type="ChEBI" id="CHEBI:60240"/>
        <label>2</label>
        <note>catalytic</note>
    </ligand>
</feature>
<gene>
    <name evidence="6" type="primary">map</name>
    <name evidence="9" type="ORF">SAMN02745129_4192</name>
</gene>
<dbReference type="EC" id="3.4.11.18" evidence="6 7"/>
<reference evidence="9 10" key="1">
    <citation type="submission" date="2016-11" db="EMBL/GenBank/DDBJ databases">
        <authorList>
            <person name="Jaros S."/>
            <person name="Januszkiewicz K."/>
            <person name="Wedrychowicz H."/>
        </authorList>
    </citation>
    <scope>NUCLEOTIDE SEQUENCE [LARGE SCALE GENOMIC DNA]</scope>
    <source>
        <strain evidence="9 10">DSM 16917</strain>
    </source>
</reference>
<dbReference type="InterPro" id="IPR000994">
    <property type="entry name" value="Pept_M24"/>
</dbReference>
<dbReference type="OrthoDB" id="9802055at2"/>
<evidence type="ECO:0000256" key="4">
    <source>
        <dbReference type="ARBA" id="ARBA00022723"/>
    </source>
</evidence>
<accession>A0A1M5YH62</accession>
<keyword evidence="3 6" id="KW-0645">Protease</keyword>
<feature type="binding site" evidence="6">
    <location>
        <position position="234"/>
    </location>
    <ligand>
        <name>a divalent metal cation</name>
        <dbReference type="ChEBI" id="CHEBI:60240"/>
        <label>2</label>
        <note>catalytic</note>
    </ligand>
</feature>
<keyword evidence="5 6" id="KW-0378">Hydrolase</keyword>
<comment type="cofactor">
    <cofactor evidence="6">
        <name>Co(2+)</name>
        <dbReference type="ChEBI" id="CHEBI:48828"/>
    </cofactor>
    <cofactor evidence="6">
        <name>Zn(2+)</name>
        <dbReference type="ChEBI" id="CHEBI:29105"/>
    </cofactor>
    <cofactor evidence="6">
        <name>Mn(2+)</name>
        <dbReference type="ChEBI" id="CHEBI:29035"/>
    </cofactor>
    <cofactor evidence="6">
        <name>Fe(2+)</name>
        <dbReference type="ChEBI" id="CHEBI:29033"/>
    </cofactor>
    <text evidence="6">Binds 2 divalent metal cations per subunit. Has a high-affinity and a low affinity metal-binding site. The true nature of the physiological cofactor is under debate. The enzyme is active with cobalt, zinc, manganese or divalent iron ions. Most likely, methionine aminopeptidases function as mononuclear Fe(2+)-metalloproteases under physiological conditions, and the catalytically relevant metal-binding site has been assigned to the histidine-containing high-affinity site.</text>
</comment>
<dbReference type="PANTHER" id="PTHR43330:SF27">
    <property type="entry name" value="METHIONINE AMINOPEPTIDASE"/>
    <property type="match status" value="1"/>
</dbReference>
<keyword evidence="4 6" id="KW-0479">Metal-binding</keyword>
<feature type="binding site" evidence="6">
    <location>
        <position position="96"/>
    </location>
    <ligand>
        <name>a divalent metal cation</name>
        <dbReference type="ChEBI" id="CHEBI:60240"/>
        <label>1</label>
    </ligand>
</feature>
<protein>
    <recommendedName>
        <fullName evidence="6 7">Methionine aminopeptidase</fullName>
        <shortName evidence="6">MAP</shortName>
        <shortName evidence="6">MetAP</shortName>
        <ecNumber evidence="6 7">3.4.11.18</ecNumber>
    </recommendedName>
    <alternativeName>
        <fullName evidence="6">Peptidase M</fullName>
    </alternativeName>
</protein>
<name>A0A1M5YH62_9GAMM</name>
<dbReference type="PRINTS" id="PR00599">
    <property type="entry name" value="MAPEPTIDASE"/>
</dbReference>
<dbReference type="InterPro" id="IPR036005">
    <property type="entry name" value="Creatinase/aminopeptidase-like"/>
</dbReference>
<dbReference type="GO" id="GO:0046872">
    <property type="term" value="F:metal ion binding"/>
    <property type="evidence" value="ECO:0007669"/>
    <property type="project" value="UniProtKB-UniRule"/>
</dbReference>
<dbReference type="HAMAP" id="MF_01974">
    <property type="entry name" value="MetAP_1"/>
    <property type="match status" value="1"/>
</dbReference>
<evidence type="ECO:0000256" key="2">
    <source>
        <dbReference type="ARBA" id="ARBA00022438"/>
    </source>
</evidence>
<feature type="binding site" evidence="6">
    <location>
        <position position="170"/>
    </location>
    <ligand>
        <name>a divalent metal cation</name>
        <dbReference type="ChEBI" id="CHEBI:60240"/>
        <label>2</label>
        <note>catalytic</note>
    </ligand>
</feature>
<dbReference type="STRING" id="299255.SAMN02745129_4192"/>
<feature type="binding site" evidence="6">
    <location>
        <position position="79"/>
    </location>
    <ligand>
        <name>substrate</name>
    </ligand>
</feature>
<evidence type="ECO:0000256" key="6">
    <source>
        <dbReference type="HAMAP-Rule" id="MF_01974"/>
    </source>
</evidence>
<dbReference type="NCBIfam" id="NF008970">
    <property type="entry name" value="PRK12318.1"/>
    <property type="match status" value="1"/>
</dbReference>
<dbReference type="CDD" id="cd01086">
    <property type="entry name" value="MetAP1"/>
    <property type="match status" value="1"/>
</dbReference>
<evidence type="ECO:0000256" key="1">
    <source>
        <dbReference type="ARBA" id="ARBA00002521"/>
    </source>
</evidence>
<evidence type="ECO:0000259" key="8">
    <source>
        <dbReference type="Pfam" id="PF00557"/>
    </source>
</evidence>
<keyword evidence="2 6" id="KW-0031">Aminopeptidase</keyword>
<dbReference type="InterPro" id="IPR002467">
    <property type="entry name" value="Pept_M24A_MAP1"/>
</dbReference>